<dbReference type="GO" id="GO:0000287">
    <property type="term" value="F:magnesium ion binding"/>
    <property type="evidence" value="ECO:0007669"/>
    <property type="project" value="UniProtKB-UniRule"/>
</dbReference>
<comment type="similarity">
    <text evidence="7 8">Belongs to the PINc/VapC protein family.</text>
</comment>
<comment type="function">
    <text evidence="8">Toxic component of a toxin-antitoxin (TA) system. An RNase.</text>
</comment>
<dbReference type="InterPro" id="IPR022907">
    <property type="entry name" value="VapC_family"/>
</dbReference>
<evidence type="ECO:0000256" key="3">
    <source>
        <dbReference type="ARBA" id="ARBA00022722"/>
    </source>
</evidence>
<gene>
    <name evidence="8" type="primary">vapC</name>
    <name evidence="10" type="ORF">F5X71_33720</name>
</gene>
<keyword evidence="8" id="KW-0800">Toxin</keyword>
<dbReference type="GO" id="GO:0016787">
    <property type="term" value="F:hydrolase activity"/>
    <property type="evidence" value="ECO:0007669"/>
    <property type="project" value="UniProtKB-KW"/>
</dbReference>
<dbReference type="Gene3D" id="3.40.50.1010">
    <property type="entry name" value="5'-nuclease"/>
    <property type="match status" value="1"/>
</dbReference>
<dbReference type="AlphaFoldDB" id="A0A6G9Y070"/>
<keyword evidence="2 8" id="KW-1277">Toxin-antitoxin system</keyword>
<dbReference type="RefSeq" id="WP_167465622.1">
    <property type="nucleotide sequence ID" value="NZ_CP046171.1"/>
</dbReference>
<dbReference type="InterPro" id="IPR050556">
    <property type="entry name" value="Type_II_TA_system_RNase"/>
</dbReference>
<dbReference type="InterPro" id="IPR002716">
    <property type="entry name" value="PIN_dom"/>
</dbReference>
<evidence type="ECO:0000256" key="8">
    <source>
        <dbReference type="HAMAP-Rule" id="MF_00265"/>
    </source>
</evidence>
<dbReference type="GO" id="GO:0004540">
    <property type="term" value="F:RNA nuclease activity"/>
    <property type="evidence" value="ECO:0007669"/>
    <property type="project" value="InterPro"/>
</dbReference>
<evidence type="ECO:0000256" key="5">
    <source>
        <dbReference type="ARBA" id="ARBA00022801"/>
    </source>
</evidence>
<protein>
    <recommendedName>
        <fullName evidence="8">Ribonuclease VapC</fullName>
        <shortName evidence="8">RNase VapC</shortName>
        <ecNumber evidence="8">3.1.-.-</ecNumber>
    </recommendedName>
    <alternativeName>
        <fullName evidence="8">Toxin VapC</fullName>
    </alternativeName>
</protein>
<proteinExistence type="inferred from homology"/>
<feature type="domain" description="PIN" evidence="9">
    <location>
        <begin position="10"/>
        <end position="123"/>
    </location>
</feature>
<dbReference type="SUPFAM" id="SSF88723">
    <property type="entry name" value="PIN domain-like"/>
    <property type="match status" value="1"/>
</dbReference>
<evidence type="ECO:0000259" key="9">
    <source>
        <dbReference type="Pfam" id="PF01850"/>
    </source>
</evidence>
<evidence type="ECO:0000256" key="7">
    <source>
        <dbReference type="ARBA" id="ARBA00038093"/>
    </source>
</evidence>
<name>A0A6G9Y070_NOCBR</name>
<evidence type="ECO:0000256" key="2">
    <source>
        <dbReference type="ARBA" id="ARBA00022649"/>
    </source>
</evidence>
<dbReference type="EC" id="3.1.-.-" evidence="8"/>
<dbReference type="PANTHER" id="PTHR33653:SF1">
    <property type="entry name" value="RIBONUCLEASE VAPC2"/>
    <property type="match status" value="1"/>
</dbReference>
<dbReference type="EMBL" id="CP046171">
    <property type="protein sequence ID" value="QIS06605.1"/>
    <property type="molecule type" value="Genomic_DNA"/>
</dbReference>
<dbReference type="Proteomes" id="UP000501705">
    <property type="component" value="Chromosome"/>
</dbReference>
<keyword evidence="5 8" id="KW-0378">Hydrolase</keyword>
<feature type="binding site" evidence="8">
    <location>
        <position position="101"/>
    </location>
    <ligand>
        <name>Mg(2+)</name>
        <dbReference type="ChEBI" id="CHEBI:18420"/>
    </ligand>
</feature>
<dbReference type="CDD" id="cd18732">
    <property type="entry name" value="PIN_MtVapC4-C5_like"/>
    <property type="match status" value="1"/>
</dbReference>
<dbReference type="InterPro" id="IPR029060">
    <property type="entry name" value="PIN-like_dom_sf"/>
</dbReference>
<dbReference type="Pfam" id="PF01850">
    <property type="entry name" value="PIN"/>
    <property type="match status" value="1"/>
</dbReference>
<evidence type="ECO:0000256" key="1">
    <source>
        <dbReference type="ARBA" id="ARBA00001946"/>
    </source>
</evidence>
<dbReference type="HAMAP" id="MF_00265">
    <property type="entry name" value="VapC_Nob1"/>
    <property type="match status" value="1"/>
</dbReference>
<evidence type="ECO:0000313" key="11">
    <source>
        <dbReference type="Proteomes" id="UP000501705"/>
    </source>
</evidence>
<comment type="cofactor">
    <cofactor evidence="1 8">
        <name>Mg(2+)</name>
        <dbReference type="ChEBI" id="CHEBI:18420"/>
    </cofactor>
</comment>
<keyword evidence="4 8" id="KW-0479">Metal-binding</keyword>
<keyword evidence="3 8" id="KW-0540">Nuclease</keyword>
<feature type="binding site" evidence="8">
    <location>
        <position position="13"/>
    </location>
    <ligand>
        <name>Mg(2+)</name>
        <dbReference type="ChEBI" id="CHEBI:18420"/>
    </ligand>
</feature>
<dbReference type="GO" id="GO:0090729">
    <property type="term" value="F:toxin activity"/>
    <property type="evidence" value="ECO:0007669"/>
    <property type="project" value="UniProtKB-KW"/>
</dbReference>
<evidence type="ECO:0000256" key="4">
    <source>
        <dbReference type="ARBA" id="ARBA00022723"/>
    </source>
</evidence>
<sequence>MTEPGGAQRILLDTSVVIDFETVGAKLSGEAAISVITLAELGAGVHATKDPVEQARRQFRLRWVESAMAPLPLDADAARAYASLALLVEAMGRKPRKRMADLLIAATAVANGLALYTRNPDDFKGLEPFLNLVAV</sequence>
<organism evidence="10 11">
    <name type="scientific">Nocardia brasiliensis</name>
    <dbReference type="NCBI Taxonomy" id="37326"/>
    <lineage>
        <taxon>Bacteria</taxon>
        <taxon>Bacillati</taxon>
        <taxon>Actinomycetota</taxon>
        <taxon>Actinomycetes</taxon>
        <taxon>Mycobacteriales</taxon>
        <taxon>Nocardiaceae</taxon>
        <taxon>Nocardia</taxon>
    </lineage>
</organism>
<keyword evidence="6 8" id="KW-0460">Magnesium</keyword>
<reference evidence="10 11" key="1">
    <citation type="journal article" date="2019" name="ACS Chem. Biol.">
        <title>Identification and Mobilization of a Cryptic Antibiotic Biosynthesis Gene Locus from a Human-Pathogenic Nocardia Isolate.</title>
        <authorList>
            <person name="Herisse M."/>
            <person name="Ishida K."/>
            <person name="Porter J.L."/>
            <person name="Howden B."/>
            <person name="Hertweck C."/>
            <person name="Stinear T.P."/>
            <person name="Pidot S.J."/>
        </authorList>
    </citation>
    <scope>NUCLEOTIDE SEQUENCE [LARGE SCALE GENOMIC DNA]</scope>
    <source>
        <strain evidence="10 11">AUSMDU00024985</strain>
    </source>
</reference>
<evidence type="ECO:0000313" key="10">
    <source>
        <dbReference type="EMBL" id="QIS06605.1"/>
    </source>
</evidence>
<accession>A0A6G9Y070</accession>
<dbReference type="PANTHER" id="PTHR33653">
    <property type="entry name" value="RIBONUCLEASE VAPC2"/>
    <property type="match status" value="1"/>
</dbReference>
<evidence type="ECO:0000256" key="6">
    <source>
        <dbReference type="ARBA" id="ARBA00022842"/>
    </source>
</evidence>